<dbReference type="InterPro" id="IPR002048">
    <property type="entry name" value="EF_hand_dom"/>
</dbReference>
<dbReference type="Pfam" id="PF13499">
    <property type="entry name" value="EF-hand_7"/>
    <property type="match status" value="1"/>
</dbReference>
<dbReference type="InterPro" id="IPR011992">
    <property type="entry name" value="EF-hand-dom_pair"/>
</dbReference>
<proteinExistence type="predicted"/>
<evidence type="ECO:0000259" key="2">
    <source>
        <dbReference type="PROSITE" id="PS50222"/>
    </source>
</evidence>
<feature type="domain" description="EF-hand" evidence="2">
    <location>
        <begin position="91"/>
        <end position="126"/>
    </location>
</feature>
<protein>
    <recommendedName>
        <fullName evidence="2">EF-hand domain-containing protein</fullName>
    </recommendedName>
</protein>
<dbReference type="InterPro" id="IPR018247">
    <property type="entry name" value="EF_Hand_1_Ca_BS"/>
</dbReference>
<keyword evidence="1" id="KW-0106">Calcium</keyword>
<evidence type="ECO:0000313" key="3">
    <source>
        <dbReference type="EMBL" id="CAE0530036.1"/>
    </source>
</evidence>
<dbReference type="SUPFAM" id="SSF47473">
    <property type="entry name" value="EF-hand"/>
    <property type="match status" value="1"/>
</dbReference>
<dbReference type="PANTHER" id="PTHR47500:SF3">
    <property type="entry name" value="EF-HAND DOMAIN-CONTAINING PROTEIN"/>
    <property type="match status" value="1"/>
</dbReference>
<accession>A0A7S3RNS3</accession>
<dbReference type="Gene3D" id="1.10.238.10">
    <property type="entry name" value="EF-hand"/>
    <property type="match status" value="1"/>
</dbReference>
<name>A0A7S3RNS3_EMIHU</name>
<dbReference type="SMART" id="SM00054">
    <property type="entry name" value="EFh"/>
    <property type="match status" value="2"/>
</dbReference>
<organism evidence="3">
    <name type="scientific">Emiliania huxleyi</name>
    <name type="common">Coccolithophore</name>
    <name type="synonym">Pontosphaera huxleyi</name>
    <dbReference type="NCBI Taxonomy" id="2903"/>
    <lineage>
        <taxon>Eukaryota</taxon>
        <taxon>Haptista</taxon>
        <taxon>Haptophyta</taxon>
        <taxon>Prymnesiophyceae</taxon>
        <taxon>Isochrysidales</taxon>
        <taxon>Noelaerhabdaceae</taxon>
        <taxon>Emiliania</taxon>
    </lineage>
</organism>
<dbReference type="AlphaFoldDB" id="A0A7S3RNS3"/>
<dbReference type="PROSITE" id="PS00018">
    <property type="entry name" value="EF_HAND_1"/>
    <property type="match status" value="2"/>
</dbReference>
<feature type="domain" description="EF-hand" evidence="2">
    <location>
        <begin position="127"/>
        <end position="162"/>
    </location>
</feature>
<dbReference type="InterPro" id="IPR043520">
    <property type="entry name" value="SPT21"/>
</dbReference>
<evidence type="ECO:0000256" key="1">
    <source>
        <dbReference type="ARBA" id="ARBA00022837"/>
    </source>
</evidence>
<gene>
    <name evidence="3" type="ORF">EHUX00137_LOCUS5259</name>
</gene>
<dbReference type="PROSITE" id="PS50222">
    <property type="entry name" value="EF_HAND_2"/>
    <property type="match status" value="2"/>
</dbReference>
<dbReference type="GO" id="GO:0005509">
    <property type="term" value="F:calcium ion binding"/>
    <property type="evidence" value="ECO:0007669"/>
    <property type="project" value="InterPro"/>
</dbReference>
<dbReference type="EMBL" id="HBIR01007722">
    <property type="protein sequence ID" value="CAE0530036.1"/>
    <property type="molecule type" value="Transcribed_RNA"/>
</dbReference>
<sequence length="181" mass="19699">MRQLHHLLGAACWRNRLPRPRVRVPEPVRGPAGRALAASFLPSPPRPPVRPPPAPVVRAPADITGIVSLAVCVLLLYLVLEAVRPMPLSGEQEAAIRDVFRTFDKDRSGTMDAKEVSRALEAMGLDLSRQEAKGVLMQLDKDGSGALSFSEFRTLMHSACGGLRGLPSLRKNLQRLKTGLV</sequence>
<dbReference type="PANTHER" id="PTHR47500">
    <property type="entry name" value="EF-HAND CALCIUM-BINDING DOMAIN-CONTAINING PROTEIN"/>
    <property type="match status" value="1"/>
</dbReference>
<dbReference type="CDD" id="cd00051">
    <property type="entry name" value="EFh"/>
    <property type="match status" value="1"/>
</dbReference>
<reference evidence="3" key="1">
    <citation type="submission" date="2021-01" db="EMBL/GenBank/DDBJ databases">
        <authorList>
            <person name="Corre E."/>
            <person name="Pelletier E."/>
            <person name="Niang G."/>
            <person name="Scheremetjew M."/>
            <person name="Finn R."/>
            <person name="Kale V."/>
            <person name="Holt S."/>
            <person name="Cochrane G."/>
            <person name="Meng A."/>
            <person name="Brown T."/>
            <person name="Cohen L."/>
        </authorList>
    </citation>
    <scope>NUCLEOTIDE SEQUENCE</scope>
    <source>
        <strain evidence="3">379</strain>
    </source>
</reference>